<dbReference type="Gene3D" id="3.90.70.80">
    <property type="match status" value="1"/>
</dbReference>
<dbReference type="PROSITE" id="PS50011">
    <property type="entry name" value="PROTEIN_KINASE_DOM"/>
    <property type="match status" value="1"/>
</dbReference>
<keyword evidence="12" id="KW-0418">Kinase</keyword>
<reference evidence="12" key="2">
    <citation type="submission" date="2023-06" db="EMBL/GenBank/DDBJ databases">
        <authorList>
            <person name="Ma L."/>
            <person name="Liu K.-W."/>
            <person name="Li Z."/>
            <person name="Hsiao Y.-Y."/>
            <person name="Qi Y."/>
            <person name="Fu T."/>
            <person name="Tang G."/>
            <person name="Zhang D."/>
            <person name="Sun W.-H."/>
            <person name="Liu D.-K."/>
            <person name="Li Y."/>
            <person name="Chen G.-Z."/>
            <person name="Liu X.-D."/>
            <person name="Liao X.-Y."/>
            <person name="Jiang Y.-T."/>
            <person name="Yu X."/>
            <person name="Hao Y."/>
            <person name="Huang J."/>
            <person name="Zhao X.-W."/>
            <person name="Ke S."/>
            <person name="Chen Y.-Y."/>
            <person name="Wu W.-L."/>
            <person name="Hsu J.-L."/>
            <person name="Lin Y.-F."/>
            <person name="Huang M.-D."/>
            <person name="Li C.-Y."/>
            <person name="Huang L."/>
            <person name="Wang Z.-W."/>
            <person name="Zhao X."/>
            <person name="Zhong W.-Y."/>
            <person name="Peng D.-H."/>
            <person name="Ahmad S."/>
            <person name="Lan S."/>
            <person name="Zhang J.-S."/>
            <person name="Tsai W.-C."/>
            <person name="Van De Peer Y."/>
            <person name="Liu Z.-J."/>
        </authorList>
    </citation>
    <scope>NUCLEOTIDE SEQUENCE</scope>
    <source>
        <strain evidence="12">CP</strain>
        <tissue evidence="12">Leaves</tissue>
    </source>
</reference>
<name>A0AAV9C2K1_ACOCL</name>
<dbReference type="InterPro" id="IPR038765">
    <property type="entry name" value="Papain-like_cys_pep_sf"/>
</dbReference>
<dbReference type="InterPro" id="IPR003323">
    <property type="entry name" value="OTU_dom"/>
</dbReference>
<dbReference type="EMBL" id="JAUJYO010000022">
    <property type="protein sequence ID" value="KAK1282529.1"/>
    <property type="molecule type" value="Genomic_DNA"/>
</dbReference>
<dbReference type="InterPro" id="IPR046959">
    <property type="entry name" value="PRK1-6/SRF4-like"/>
</dbReference>
<keyword evidence="12" id="KW-0808">Transferase</keyword>
<dbReference type="Pfam" id="PF07714">
    <property type="entry name" value="PK_Tyr_Ser-Thr"/>
    <property type="match status" value="1"/>
</dbReference>
<proteinExistence type="predicted"/>
<evidence type="ECO:0000256" key="7">
    <source>
        <dbReference type="ARBA" id="ARBA00022989"/>
    </source>
</evidence>
<dbReference type="SUPFAM" id="SSF54001">
    <property type="entry name" value="Cysteine proteinases"/>
    <property type="match status" value="1"/>
</dbReference>
<evidence type="ECO:0000256" key="8">
    <source>
        <dbReference type="ARBA" id="ARBA00023136"/>
    </source>
</evidence>
<dbReference type="InterPro" id="IPR013210">
    <property type="entry name" value="LRR_N_plant-typ"/>
</dbReference>
<gene>
    <name evidence="12" type="ORF">QJS10_CPB22g01404</name>
</gene>
<feature type="domain" description="Protein kinase" evidence="11">
    <location>
        <begin position="589"/>
        <end position="888"/>
    </location>
</feature>
<feature type="region of interest" description="Disordered" evidence="9">
    <location>
        <begin position="540"/>
        <end position="561"/>
    </location>
</feature>
<dbReference type="InterPro" id="IPR011009">
    <property type="entry name" value="Kinase-like_dom_sf"/>
</dbReference>
<reference evidence="12" key="1">
    <citation type="journal article" date="2023" name="Nat. Commun.">
        <title>Diploid and tetraploid genomes of Acorus and the evolution of monocots.</title>
        <authorList>
            <person name="Ma L."/>
            <person name="Liu K.W."/>
            <person name="Li Z."/>
            <person name="Hsiao Y.Y."/>
            <person name="Qi Y."/>
            <person name="Fu T."/>
            <person name="Tang G.D."/>
            <person name="Zhang D."/>
            <person name="Sun W.H."/>
            <person name="Liu D.K."/>
            <person name="Li Y."/>
            <person name="Chen G.Z."/>
            <person name="Liu X.D."/>
            <person name="Liao X.Y."/>
            <person name="Jiang Y.T."/>
            <person name="Yu X."/>
            <person name="Hao Y."/>
            <person name="Huang J."/>
            <person name="Zhao X.W."/>
            <person name="Ke S."/>
            <person name="Chen Y.Y."/>
            <person name="Wu W.L."/>
            <person name="Hsu J.L."/>
            <person name="Lin Y.F."/>
            <person name="Huang M.D."/>
            <person name="Li C.Y."/>
            <person name="Huang L."/>
            <person name="Wang Z.W."/>
            <person name="Zhao X."/>
            <person name="Zhong W.Y."/>
            <person name="Peng D.H."/>
            <person name="Ahmad S."/>
            <person name="Lan S."/>
            <person name="Zhang J.S."/>
            <person name="Tsai W.C."/>
            <person name="Van de Peer Y."/>
            <person name="Liu Z.J."/>
        </authorList>
    </citation>
    <scope>NUCLEOTIDE SEQUENCE</scope>
    <source>
        <strain evidence="12">CP</strain>
    </source>
</reference>
<dbReference type="Pfam" id="PF00560">
    <property type="entry name" value="LRR_1"/>
    <property type="match status" value="3"/>
</dbReference>
<dbReference type="AlphaFoldDB" id="A0AAV9C2K1"/>
<dbReference type="SUPFAM" id="SSF52058">
    <property type="entry name" value="L domain-like"/>
    <property type="match status" value="1"/>
</dbReference>
<dbReference type="PANTHER" id="PTHR48007:SF8">
    <property type="entry name" value="RECEPTOR PROTEIN KINASE-LIKE PROTEIN ZAR1"/>
    <property type="match status" value="1"/>
</dbReference>
<evidence type="ECO:0000313" key="13">
    <source>
        <dbReference type="Proteomes" id="UP001180020"/>
    </source>
</evidence>
<evidence type="ECO:0000256" key="4">
    <source>
        <dbReference type="ARBA" id="ARBA00022692"/>
    </source>
</evidence>
<evidence type="ECO:0000256" key="6">
    <source>
        <dbReference type="ARBA" id="ARBA00022737"/>
    </source>
</evidence>
<evidence type="ECO:0000256" key="1">
    <source>
        <dbReference type="ARBA" id="ARBA00004167"/>
    </source>
</evidence>
<dbReference type="InterPro" id="IPR001245">
    <property type="entry name" value="Ser-Thr/Tyr_kinase_cat_dom"/>
</dbReference>
<organism evidence="12 13">
    <name type="scientific">Acorus calamus</name>
    <name type="common">Sweet flag</name>
    <dbReference type="NCBI Taxonomy" id="4465"/>
    <lineage>
        <taxon>Eukaryota</taxon>
        <taxon>Viridiplantae</taxon>
        <taxon>Streptophyta</taxon>
        <taxon>Embryophyta</taxon>
        <taxon>Tracheophyta</taxon>
        <taxon>Spermatophyta</taxon>
        <taxon>Magnoliopsida</taxon>
        <taxon>Liliopsida</taxon>
        <taxon>Acoraceae</taxon>
        <taxon>Acorus</taxon>
    </lineage>
</organism>
<feature type="region of interest" description="Disordered" evidence="9">
    <location>
        <begin position="875"/>
        <end position="894"/>
    </location>
</feature>
<keyword evidence="8 10" id="KW-0472">Membrane</keyword>
<dbReference type="Pfam" id="PF08263">
    <property type="entry name" value="LRRNT_2"/>
    <property type="match status" value="1"/>
</dbReference>
<keyword evidence="7 10" id="KW-1133">Transmembrane helix</keyword>
<keyword evidence="5" id="KW-0732">Signal</keyword>
<comment type="caution">
    <text evidence="12">The sequence shown here is derived from an EMBL/GenBank/DDBJ whole genome shotgun (WGS) entry which is preliminary data.</text>
</comment>
<evidence type="ECO:0000256" key="10">
    <source>
        <dbReference type="SAM" id="Phobius"/>
    </source>
</evidence>
<feature type="transmembrane region" description="Helical" evidence="10">
    <location>
        <begin position="510"/>
        <end position="531"/>
    </location>
</feature>
<keyword evidence="6" id="KW-0677">Repeat</keyword>
<dbReference type="InterPro" id="IPR000719">
    <property type="entry name" value="Prot_kinase_dom"/>
</dbReference>
<keyword evidence="2" id="KW-0597">Phosphoprotein</keyword>
<accession>A0AAV9C2K1</accession>
<protein>
    <submittedName>
        <fullName evidence="12">Inactive leucine-rich repeat receptor-like protein kinase</fullName>
    </submittedName>
</protein>
<evidence type="ECO:0000256" key="2">
    <source>
        <dbReference type="ARBA" id="ARBA00022553"/>
    </source>
</evidence>
<dbReference type="InterPro" id="IPR001611">
    <property type="entry name" value="Leu-rich_rpt"/>
</dbReference>
<dbReference type="Gene3D" id="1.10.510.10">
    <property type="entry name" value="Transferase(Phosphotransferase) domain 1"/>
    <property type="match status" value="1"/>
</dbReference>
<keyword evidence="3" id="KW-0433">Leucine-rich repeat</keyword>
<keyword evidence="12" id="KW-0675">Receptor</keyword>
<dbReference type="GO" id="GO:0004672">
    <property type="term" value="F:protein kinase activity"/>
    <property type="evidence" value="ECO:0007669"/>
    <property type="project" value="InterPro"/>
</dbReference>
<comment type="subcellular location">
    <subcellularLocation>
        <location evidence="1">Membrane</location>
        <topology evidence="1">Single-pass membrane protein</topology>
    </subcellularLocation>
</comment>
<dbReference type="PANTHER" id="PTHR48007">
    <property type="entry name" value="LEUCINE-RICH REPEAT RECEPTOR-LIKE PROTEIN KINASE PXC1"/>
    <property type="match status" value="1"/>
</dbReference>
<dbReference type="GO" id="GO:0016020">
    <property type="term" value="C:membrane"/>
    <property type="evidence" value="ECO:0007669"/>
    <property type="project" value="UniProtKB-SubCell"/>
</dbReference>
<dbReference type="FunFam" id="3.80.10.10:FF:000722">
    <property type="entry name" value="Leucine-rich repeat receptor-like protein kinase"/>
    <property type="match status" value="1"/>
</dbReference>
<sequence length="894" mass="95789">MSIRQMFGQISAASRSQSNSFCIFRSSQFQQRCNVMTSSRTILASAFGSKVSEGSSIRLNLSKRRRIVNASIMSSSLNSTGCQLRVHGFHSSHGGVSVRQSLPKRERVWKISWNVRPAKWVLGGAMALCLSFSSVKPVYAESPMSQSDKEDEHDASYISTSHGKKVHTDYSITGIPGDGRCLFRSVAHGACLRSGKKLPNEIVQRELADELRARVADEFVKRRAETEWFVEGDFDTYVEQMRKPHSLSLFFFAAIATSAAALNADGLALLALKSAVTSDPTSALSAWIGGAYATPSAPCDWPGVSCRLGRVDDLSLPGKSLSGYLPSELAALSALRRLSLPYNAFSGPIPPDLLKIPTLTYIDLSGNSLSGPIPPEIGTLAETLTHLDLSSNLLNGSLPTFLADFKSLSGTLNLSFNAFSGQIPPDFGRFSVAVSLDLRHNNLSGEIPQAGTLLNQGPTAFDGNPNLCGFPLKFPCDWDRSSELPNWSPNPNPSSSGNHAATAARRRTAVTIPVLAAVLLISAAAVAALQWRMRRRRRRKSKGGFFDGGGGGKEERLWEGSPPAAAKGDEDYFVAVDEGFQIELEELLRASAYVVGKSRSGIVYKVVVSGGGGGGPLPSAVAVRRLSEGVCAGWRRREFEAAAAMMGQVRHPNIVRLRAYYYAPVEKLLVSDFISNGSLHSALHGGGVGGLSHSAAPLAWAARIDIVRGAARGLAYIHECGNRKHVHGNVKSSKILLDEDLNPYVSDFGLARLVALSKKNSSNNNGSADPSAHGFGSKMAAGARSGYVAPEAGEDRQWMSQKGDVYAFGVVLMEVLTGRVAVAGLEGFVRGAFREERSLSEIVDPALLHEVHAKKQVLAVFHVALGCTEADPEARPRMRGVSESLDRIGGGGGR</sequence>
<evidence type="ECO:0000256" key="3">
    <source>
        <dbReference type="ARBA" id="ARBA00022614"/>
    </source>
</evidence>
<keyword evidence="13" id="KW-1185">Reference proteome</keyword>
<dbReference type="FunFam" id="3.80.10.10:FF:000129">
    <property type="entry name" value="Leucine-rich repeat receptor-like kinase"/>
    <property type="match status" value="1"/>
</dbReference>
<evidence type="ECO:0000256" key="5">
    <source>
        <dbReference type="ARBA" id="ARBA00022729"/>
    </source>
</evidence>
<evidence type="ECO:0000313" key="12">
    <source>
        <dbReference type="EMBL" id="KAK1282529.1"/>
    </source>
</evidence>
<dbReference type="Proteomes" id="UP001180020">
    <property type="component" value="Unassembled WGS sequence"/>
</dbReference>
<dbReference type="InterPro" id="IPR032675">
    <property type="entry name" value="LRR_dom_sf"/>
</dbReference>
<dbReference type="GO" id="GO:0005524">
    <property type="term" value="F:ATP binding"/>
    <property type="evidence" value="ECO:0007669"/>
    <property type="project" value="InterPro"/>
</dbReference>
<keyword evidence="4 10" id="KW-0812">Transmembrane</keyword>
<feature type="transmembrane region" description="Helical" evidence="10">
    <location>
        <begin position="249"/>
        <end position="272"/>
    </location>
</feature>
<dbReference type="Gene3D" id="3.80.10.10">
    <property type="entry name" value="Ribonuclease Inhibitor"/>
    <property type="match status" value="2"/>
</dbReference>
<evidence type="ECO:0000259" key="11">
    <source>
        <dbReference type="PROSITE" id="PS50011"/>
    </source>
</evidence>
<dbReference type="SUPFAM" id="SSF56112">
    <property type="entry name" value="Protein kinase-like (PK-like)"/>
    <property type="match status" value="1"/>
</dbReference>
<dbReference type="Gene3D" id="3.30.200.20">
    <property type="entry name" value="Phosphorylase Kinase, domain 1"/>
    <property type="match status" value="1"/>
</dbReference>
<dbReference type="Pfam" id="PF02338">
    <property type="entry name" value="OTU"/>
    <property type="match status" value="1"/>
</dbReference>
<evidence type="ECO:0000256" key="9">
    <source>
        <dbReference type="SAM" id="MobiDB-lite"/>
    </source>
</evidence>